<dbReference type="Pfam" id="PF01323">
    <property type="entry name" value="DSBA"/>
    <property type="match status" value="1"/>
</dbReference>
<dbReference type="CDD" id="cd03024">
    <property type="entry name" value="DsbA_FrnE"/>
    <property type="match status" value="1"/>
</dbReference>
<reference evidence="2 3" key="1">
    <citation type="submission" date="2018-07" db="EMBL/GenBank/DDBJ databases">
        <title>Leeuwenhoekiella genomics.</title>
        <authorList>
            <person name="Tahon G."/>
            <person name="Willems A."/>
        </authorList>
    </citation>
    <scope>NUCLEOTIDE SEQUENCE [LARGE SCALE GENOMIC DNA]</scope>
    <source>
        <strain evidence="2 3">R-50232</strain>
    </source>
</reference>
<feature type="domain" description="DSBA-like thioredoxin" evidence="1">
    <location>
        <begin position="8"/>
        <end position="209"/>
    </location>
</feature>
<dbReference type="PANTHER" id="PTHR13887">
    <property type="entry name" value="GLUTATHIONE S-TRANSFERASE KAPPA"/>
    <property type="match status" value="1"/>
</dbReference>
<dbReference type="SUPFAM" id="SSF52833">
    <property type="entry name" value="Thioredoxin-like"/>
    <property type="match status" value="1"/>
</dbReference>
<dbReference type="InterPro" id="IPR001853">
    <property type="entry name" value="DSBA-like_thioredoxin_dom"/>
</dbReference>
<keyword evidence="3" id="KW-1185">Reference proteome</keyword>
<dbReference type="OrthoDB" id="9799122at2"/>
<proteinExistence type="predicted"/>
<sequence>MEFEKMKVEIWSDIMCPFCYIGKRKFDNALEQFSHRDKVEVIWKSFDLAPNLKTDTSIKSVDFLQKHKGMSKAQAQHAIERVTAFAKETGLDYDYDKVVIANTHRGHQLIHLAGQAGFQNEMKERLLKAYFIEGRNVDDVATLIQLGQEVGLEKAAIESEFNESQFAAHIEQDILEARNIGVSGVPFFVFDRKYAVSGAQPEEQFLNVLNKAYSEWYAKQEFPELEVMQGASCDASGNCD</sequence>
<keyword evidence="2" id="KW-0413">Isomerase</keyword>
<evidence type="ECO:0000313" key="2">
    <source>
        <dbReference type="EMBL" id="RXG16486.1"/>
    </source>
</evidence>
<gene>
    <name evidence="2" type="ORF">DSM04_10259</name>
</gene>
<evidence type="ECO:0000313" key="3">
    <source>
        <dbReference type="Proteomes" id="UP000289821"/>
    </source>
</evidence>
<accession>A0A4Q0NWE3</accession>
<organism evidence="2 3">
    <name type="scientific">Leeuwenhoekiella aestuarii</name>
    <dbReference type="NCBI Taxonomy" id="2249426"/>
    <lineage>
        <taxon>Bacteria</taxon>
        <taxon>Pseudomonadati</taxon>
        <taxon>Bacteroidota</taxon>
        <taxon>Flavobacteriia</taxon>
        <taxon>Flavobacteriales</taxon>
        <taxon>Flavobacteriaceae</taxon>
        <taxon>Leeuwenhoekiella</taxon>
    </lineage>
</organism>
<dbReference type="GO" id="GO:0016491">
    <property type="term" value="F:oxidoreductase activity"/>
    <property type="evidence" value="ECO:0007669"/>
    <property type="project" value="InterPro"/>
</dbReference>
<protein>
    <submittedName>
        <fullName evidence="2">Protein disulfide-isomerase</fullName>
    </submittedName>
</protein>
<dbReference type="Gene3D" id="3.40.30.10">
    <property type="entry name" value="Glutaredoxin"/>
    <property type="match status" value="1"/>
</dbReference>
<dbReference type="Proteomes" id="UP000289821">
    <property type="component" value="Unassembled WGS sequence"/>
</dbReference>
<comment type="caution">
    <text evidence="2">The sequence shown here is derived from an EMBL/GenBank/DDBJ whole genome shotgun (WGS) entry which is preliminary data.</text>
</comment>
<dbReference type="AlphaFoldDB" id="A0A4Q0NWE3"/>
<dbReference type="PANTHER" id="PTHR13887:SF41">
    <property type="entry name" value="THIOREDOXIN SUPERFAMILY PROTEIN"/>
    <property type="match status" value="1"/>
</dbReference>
<name>A0A4Q0NWE3_9FLAO</name>
<dbReference type="GO" id="GO:0016853">
    <property type="term" value="F:isomerase activity"/>
    <property type="evidence" value="ECO:0007669"/>
    <property type="project" value="UniProtKB-KW"/>
</dbReference>
<evidence type="ECO:0000259" key="1">
    <source>
        <dbReference type="Pfam" id="PF01323"/>
    </source>
</evidence>
<dbReference type="InterPro" id="IPR036249">
    <property type="entry name" value="Thioredoxin-like_sf"/>
</dbReference>
<dbReference type="EMBL" id="QOVI01000002">
    <property type="protein sequence ID" value="RXG16486.1"/>
    <property type="molecule type" value="Genomic_DNA"/>
</dbReference>